<dbReference type="Proteomes" id="UP000076079">
    <property type="component" value="Chromosome"/>
</dbReference>
<dbReference type="EMBL" id="CP015136">
    <property type="protein sequence ID" value="AMY07630.1"/>
    <property type="molecule type" value="Genomic_DNA"/>
</dbReference>
<feature type="chain" id="PRO_5007511314" description="DUF4157 domain-containing protein" evidence="1">
    <location>
        <begin position="28"/>
        <end position="197"/>
    </location>
</feature>
<reference evidence="3" key="2">
    <citation type="submission" date="2016-04" db="EMBL/GenBank/DDBJ databases">
        <title>First Complete Genome Sequence of a Subdivision 6 Acidobacterium.</title>
        <authorList>
            <person name="Huang S."/>
            <person name="Vieira S."/>
            <person name="Bunk B."/>
            <person name="Riedel T."/>
            <person name="Sproeer C."/>
            <person name="Overmann J."/>
        </authorList>
    </citation>
    <scope>NUCLEOTIDE SEQUENCE [LARGE SCALE GENOMIC DNA]</scope>
    <source>
        <strain evidence="3">DSM 100886 HEG_-6_39</strain>
    </source>
</reference>
<keyword evidence="3" id="KW-1185">Reference proteome</keyword>
<keyword evidence="1" id="KW-0732">Signal</keyword>
<evidence type="ECO:0000313" key="3">
    <source>
        <dbReference type="Proteomes" id="UP000076079"/>
    </source>
</evidence>
<feature type="signal peptide" evidence="1">
    <location>
        <begin position="1"/>
        <end position="27"/>
    </location>
</feature>
<gene>
    <name evidence="2" type="ORF">LuPra_00804</name>
</gene>
<name>A0A143PH73_LUTPR</name>
<evidence type="ECO:0000313" key="2">
    <source>
        <dbReference type="EMBL" id="AMY07630.1"/>
    </source>
</evidence>
<reference evidence="2 3" key="1">
    <citation type="journal article" date="2016" name="Genome Announc.">
        <title>First Complete Genome Sequence of a Subdivision 6 Acidobacterium Strain.</title>
        <authorList>
            <person name="Huang S."/>
            <person name="Vieira S."/>
            <person name="Bunk B."/>
            <person name="Riedel T."/>
            <person name="Sproer C."/>
            <person name="Overmann J."/>
        </authorList>
    </citation>
    <scope>NUCLEOTIDE SEQUENCE [LARGE SCALE GENOMIC DNA]</scope>
    <source>
        <strain evidence="3">DSM 100886 HEG_-6_39</strain>
    </source>
</reference>
<protein>
    <recommendedName>
        <fullName evidence="4">DUF4157 domain-containing protein</fullName>
    </recommendedName>
</protein>
<evidence type="ECO:0000256" key="1">
    <source>
        <dbReference type="SAM" id="SignalP"/>
    </source>
</evidence>
<accession>A0A143PH73</accession>
<organism evidence="2 3">
    <name type="scientific">Luteitalea pratensis</name>
    <dbReference type="NCBI Taxonomy" id="1855912"/>
    <lineage>
        <taxon>Bacteria</taxon>
        <taxon>Pseudomonadati</taxon>
        <taxon>Acidobacteriota</taxon>
        <taxon>Vicinamibacteria</taxon>
        <taxon>Vicinamibacterales</taxon>
        <taxon>Vicinamibacteraceae</taxon>
        <taxon>Luteitalea</taxon>
    </lineage>
</organism>
<dbReference type="AlphaFoldDB" id="A0A143PH73"/>
<dbReference type="STRING" id="1855912.LuPra_00804"/>
<proteinExistence type="predicted"/>
<dbReference type="KEGG" id="abac:LuPra_00804"/>
<dbReference type="RefSeq" id="WP_110169557.1">
    <property type="nucleotide sequence ID" value="NZ_CP015136.1"/>
</dbReference>
<sequence precursor="true">MSQLIGGGRALAGLVLGILLGSSTAVAQPVLPDGGAARDSLTTLDLLMPEVVGASSAASAVTARVVVDAKLQGLVDDLLGRSPAFRRQWQRLERFPRLSIRIELVHANQIGGDAHAATTIAVLHDGSVDATVAIPGGRRLPELVAHEVEHILERLDGVNAANQHALGDHSVRRASGTFETARAVLVGQLVAKQVQPR</sequence>
<evidence type="ECO:0008006" key="4">
    <source>
        <dbReference type="Google" id="ProtNLM"/>
    </source>
</evidence>